<proteinExistence type="predicted"/>
<name>A0A937XEB1_UNCEI</name>
<comment type="caution">
    <text evidence="2">The sequence shown here is derived from an EMBL/GenBank/DDBJ whole genome shotgun (WGS) entry which is preliminary data.</text>
</comment>
<gene>
    <name evidence="2" type="ORF">FJY75_13835</name>
</gene>
<reference evidence="2" key="1">
    <citation type="submission" date="2019-03" db="EMBL/GenBank/DDBJ databases">
        <title>Lake Tanganyika Metagenome-Assembled Genomes (MAGs).</title>
        <authorList>
            <person name="Tran P."/>
        </authorList>
    </citation>
    <scope>NUCLEOTIDE SEQUENCE</scope>
    <source>
        <strain evidence="2">M_DeepCast_400m_m2_100</strain>
    </source>
</reference>
<dbReference type="EMBL" id="VGIY01000546">
    <property type="protein sequence ID" value="MBM3318924.1"/>
    <property type="molecule type" value="Genomic_DNA"/>
</dbReference>
<dbReference type="Proteomes" id="UP000748308">
    <property type="component" value="Unassembled WGS sequence"/>
</dbReference>
<feature type="compositionally biased region" description="Low complexity" evidence="1">
    <location>
        <begin position="82"/>
        <end position="97"/>
    </location>
</feature>
<accession>A0A937XEB1</accession>
<evidence type="ECO:0000313" key="3">
    <source>
        <dbReference type="Proteomes" id="UP000748308"/>
    </source>
</evidence>
<evidence type="ECO:0000313" key="2">
    <source>
        <dbReference type="EMBL" id="MBM3318924.1"/>
    </source>
</evidence>
<sequence>MDDRPPAPRLFSLGIPALALVALLLGLRNHQVVGAVLSRGEPAVLEMQGNGRGTDGDIAELARRDSLVAAASAGNRDPFRPRAPAAAESPGRGAGAARPREEPQPAPPPRISSLLYDDVRPSVQLRIGPETSGWLHEGEIFHEWTVMRITPTTVTLASGERTVVLP</sequence>
<protein>
    <submittedName>
        <fullName evidence="2">Uncharacterized protein</fullName>
    </submittedName>
</protein>
<evidence type="ECO:0000256" key="1">
    <source>
        <dbReference type="SAM" id="MobiDB-lite"/>
    </source>
</evidence>
<feature type="region of interest" description="Disordered" evidence="1">
    <location>
        <begin position="71"/>
        <end position="114"/>
    </location>
</feature>
<organism evidence="2 3">
    <name type="scientific">Eiseniibacteriota bacterium</name>
    <dbReference type="NCBI Taxonomy" id="2212470"/>
    <lineage>
        <taxon>Bacteria</taxon>
        <taxon>Candidatus Eiseniibacteriota</taxon>
    </lineage>
</organism>
<dbReference type="AlphaFoldDB" id="A0A937XEB1"/>